<organism evidence="10 11">
    <name type="scientific">Escherichia coli</name>
    <dbReference type="NCBI Taxonomy" id="562"/>
    <lineage>
        <taxon>Bacteria</taxon>
        <taxon>Pseudomonadati</taxon>
        <taxon>Pseudomonadota</taxon>
        <taxon>Gammaproteobacteria</taxon>
        <taxon>Enterobacterales</taxon>
        <taxon>Enterobacteriaceae</taxon>
        <taxon>Escherichia</taxon>
    </lineage>
</organism>
<dbReference type="InterPro" id="IPR036316">
    <property type="entry name" value="Pili_assmbl_chap_C_dom_sf"/>
</dbReference>
<accession>A0A2H4TL13</accession>
<dbReference type="InterPro" id="IPR001829">
    <property type="entry name" value="Pili_assmbl_chaperone_bac"/>
</dbReference>
<keyword evidence="5" id="KW-0143">Chaperone</keyword>
<proteinExistence type="inferred from homology"/>
<keyword evidence="4" id="KW-0574">Periplasm</keyword>
<dbReference type="PANTHER" id="PTHR30251:SF9">
    <property type="entry name" value="CHAPERONE PROTEIN CAF1M"/>
    <property type="match status" value="1"/>
</dbReference>
<keyword evidence="3" id="KW-0732">Signal</keyword>
<feature type="domain" description="Pili assembly chaperone N-terminal" evidence="8">
    <location>
        <begin position="53"/>
        <end position="177"/>
    </location>
</feature>
<feature type="transmembrane region" description="Helical" evidence="7">
    <location>
        <begin position="21"/>
        <end position="39"/>
    </location>
</feature>
<evidence type="ECO:0000256" key="1">
    <source>
        <dbReference type="ARBA" id="ARBA00004418"/>
    </source>
</evidence>
<dbReference type="InterPro" id="IPR008962">
    <property type="entry name" value="PapD-like_sf"/>
</dbReference>
<keyword evidence="7" id="KW-0472">Membrane</keyword>
<dbReference type="SUPFAM" id="SSF49584">
    <property type="entry name" value="Periplasmic chaperone C-domain"/>
    <property type="match status" value="1"/>
</dbReference>
<dbReference type="Pfam" id="PF00345">
    <property type="entry name" value="PapD_N"/>
    <property type="match status" value="1"/>
</dbReference>
<dbReference type="InterPro" id="IPR016147">
    <property type="entry name" value="Pili_assmbl_chaperone_N"/>
</dbReference>
<evidence type="ECO:0000256" key="7">
    <source>
        <dbReference type="SAM" id="Phobius"/>
    </source>
</evidence>
<dbReference type="GO" id="GO:0030288">
    <property type="term" value="C:outer membrane-bounded periplasmic space"/>
    <property type="evidence" value="ECO:0007669"/>
    <property type="project" value="InterPro"/>
</dbReference>
<keyword evidence="6" id="KW-0393">Immunoglobulin domain</keyword>
<comment type="subcellular location">
    <subcellularLocation>
        <location evidence="1">Periplasm</location>
    </subcellularLocation>
</comment>
<reference evidence="10 11" key="1">
    <citation type="submission" date="2017-11" db="EMBL/GenBank/DDBJ databases">
        <title>Escherichia coli CV839-15 Genome sequencing and assembly.</title>
        <authorList>
            <person name="Li Z."/>
            <person name="Song N."/>
            <person name="Li W."/>
            <person name="Philip H.R."/>
            <person name="Bu Z."/>
            <person name="Siguo L."/>
        </authorList>
    </citation>
    <scope>NUCLEOTIDE SEQUENCE [LARGE SCALE GENOMIC DNA]</scope>
    <source>
        <strain evidence="10 11">CV839-15</strain>
        <plasmid evidence="11">Plasmid pcv839-15-p2</plasmid>
    </source>
</reference>
<keyword evidence="10" id="KW-0614">Plasmid</keyword>
<dbReference type="Pfam" id="PF02753">
    <property type="entry name" value="PapD_C"/>
    <property type="match status" value="1"/>
</dbReference>
<dbReference type="AlphaFoldDB" id="A0A2H4TL13"/>
<dbReference type="RefSeq" id="WP_280956973.1">
    <property type="nucleotide sequence ID" value="NZ_OQ420463.1"/>
</dbReference>
<geneLocation type="plasmid" evidence="11">
    <name>pcv839-15-p2</name>
</geneLocation>
<keyword evidence="7" id="KW-0812">Transmembrane</keyword>
<feature type="domain" description="Pili assembly chaperone C-terminal" evidence="9">
    <location>
        <begin position="200"/>
        <end position="258"/>
    </location>
</feature>
<dbReference type="InterPro" id="IPR013783">
    <property type="entry name" value="Ig-like_fold"/>
</dbReference>
<gene>
    <name evidence="10" type="ORF">CV83915_2p0229</name>
</gene>
<evidence type="ECO:0000259" key="9">
    <source>
        <dbReference type="Pfam" id="PF02753"/>
    </source>
</evidence>
<evidence type="ECO:0000259" key="8">
    <source>
        <dbReference type="Pfam" id="PF00345"/>
    </source>
</evidence>
<comment type="similarity">
    <text evidence="2">Belongs to the periplasmic pilus chaperone family.</text>
</comment>
<dbReference type="Proteomes" id="UP000236551">
    <property type="component" value="Plasmid pCV839-15-p2"/>
</dbReference>
<dbReference type="PRINTS" id="PR00969">
    <property type="entry name" value="CHAPERONPILI"/>
</dbReference>
<name>A0A2H4TL13_ECOLX</name>
<evidence type="ECO:0000256" key="4">
    <source>
        <dbReference type="ARBA" id="ARBA00022764"/>
    </source>
</evidence>
<keyword evidence="7" id="KW-1133">Transmembrane helix</keyword>
<dbReference type="InterPro" id="IPR016148">
    <property type="entry name" value="Pili_assmbl_chaperone_C"/>
</dbReference>
<dbReference type="EMBL" id="CP024976">
    <property type="protein sequence ID" value="ATZ30232.1"/>
    <property type="molecule type" value="Genomic_DNA"/>
</dbReference>
<dbReference type="InterPro" id="IPR050643">
    <property type="entry name" value="Periplasmic_pilus_chap"/>
</dbReference>
<evidence type="ECO:0000256" key="2">
    <source>
        <dbReference type="ARBA" id="ARBA00007399"/>
    </source>
</evidence>
<dbReference type="Gene3D" id="2.60.40.10">
    <property type="entry name" value="Immunoglobulins"/>
    <property type="match status" value="2"/>
</dbReference>
<evidence type="ECO:0000256" key="5">
    <source>
        <dbReference type="ARBA" id="ARBA00023186"/>
    </source>
</evidence>
<sequence length="267" mass="30102">MISDDEKQPKNIQIWLQRGAMLKKITLIITAAFSVISYATQLETNTKSFGSFLGTTRIILDSDTDSYNLPVDNRLDYPVLVETKIMDESSEKTTSKYIATPPLFRLDGGQKNTVSIIKVSDDFAKDVESMNWVCVKNIPPSDGSAWTDNELNHKKSVLNINIMVNNCIKLIMRPASLENIKDASYGDKLRWSINNGKLTVENPTPYYINFSEIKLNGKNITPPVFVKPKSSYAFEDLKQAKQTGNITWQLLNDFGAKTREFKSTVSQ</sequence>
<evidence type="ECO:0000313" key="10">
    <source>
        <dbReference type="EMBL" id="ATZ30232.1"/>
    </source>
</evidence>
<evidence type="ECO:0000256" key="3">
    <source>
        <dbReference type="ARBA" id="ARBA00022729"/>
    </source>
</evidence>
<evidence type="ECO:0000313" key="11">
    <source>
        <dbReference type="Proteomes" id="UP000236551"/>
    </source>
</evidence>
<dbReference type="SUPFAM" id="SSF49354">
    <property type="entry name" value="PapD-like"/>
    <property type="match status" value="1"/>
</dbReference>
<dbReference type="PANTHER" id="PTHR30251">
    <property type="entry name" value="PILUS ASSEMBLY CHAPERONE"/>
    <property type="match status" value="1"/>
</dbReference>
<protein>
    <submittedName>
        <fullName evidence="10">Chaperone protein AggD</fullName>
    </submittedName>
</protein>
<dbReference type="GO" id="GO:0071555">
    <property type="term" value="P:cell wall organization"/>
    <property type="evidence" value="ECO:0007669"/>
    <property type="project" value="InterPro"/>
</dbReference>
<evidence type="ECO:0000256" key="6">
    <source>
        <dbReference type="ARBA" id="ARBA00023319"/>
    </source>
</evidence>